<proteinExistence type="predicted"/>
<dbReference type="RefSeq" id="WP_043118703.1">
    <property type="nucleotide sequence ID" value="NZ_JRAA01000003.1"/>
</dbReference>
<dbReference type="STRING" id="2340.JV46_25520"/>
<sequence>MKTEHGITFKRDEDRKLGLLLSEEESKKIINEWIKEDEDKLKALCGYYGIETNIGMYRSLALALAREFLPEKKKPKPPVKWNSMTGGALVVEVERLDR</sequence>
<protein>
    <submittedName>
        <fullName evidence="1">Uncharacterized protein</fullName>
    </submittedName>
</protein>
<organism evidence="1 2">
    <name type="scientific">Solemya velum gill symbiont</name>
    <dbReference type="NCBI Taxonomy" id="2340"/>
    <lineage>
        <taxon>Bacteria</taxon>
        <taxon>Pseudomonadati</taxon>
        <taxon>Pseudomonadota</taxon>
        <taxon>Gammaproteobacteria</taxon>
        <taxon>sulfur-oxidizing symbionts</taxon>
    </lineage>
</organism>
<accession>A0A0B0H9H5</accession>
<dbReference type="AlphaFoldDB" id="A0A0B0H9H5"/>
<name>A0A0B0H9H5_SOVGS</name>
<dbReference type="EMBL" id="JRAA01000003">
    <property type="protein sequence ID" value="KHF24519.1"/>
    <property type="molecule type" value="Genomic_DNA"/>
</dbReference>
<reference evidence="1 2" key="1">
    <citation type="journal article" date="2014" name="BMC Genomics">
        <title>The genome of the intracellular bacterium of the coastal bivalve, Solemya velum: a blueprint for thriving in and out of symbiosis.</title>
        <authorList>
            <person name="Dmytrenko O."/>
            <person name="Russell S.L."/>
            <person name="Loo W.T."/>
            <person name="Fontanez K.M."/>
            <person name="Liao L."/>
            <person name="Roeselers G."/>
            <person name="Sharma R."/>
            <person name="Stewart F.J."/>
            <person name="Newton I.L."/>
            <person name="Woyke T."/>
            <person name="Wu D."/>
            <person name="Lang J.M."/>
            <person name="Eisen J.A."/>
            <person name="Cavanaugh C.M."/>
        </authorList>
    </citation>
    <scope>NUCLEOTIDE SEQUENCE [LARGE SCALE GENOMIC DNA]</scope>
    <source>
        <strain evidence="1 2">WH</strain>
    </source>
</reference>
<gene>
    <name evidence="1" type="ORF">JV46_25520</name>
</gene>
<keyword evidence="2" id="KW-1185">Reference proteome</keyword>
<comment type="caution">
    <text evidence="1">The sequence shown here is derived from an EMBL/GenBank/DDBJ whole genome shotgun (WGS) entry which is preliminary data.</text>
</comment>
<dbReference type="Proteomes" id="UP000030856">
    <property type="component" value="Unassembled WGS sequence"/>
</dbReference>
<evidence type="ECO:0000313" key="2">
    <source>
        <dbReference type="Proteomes" id="UP000030856"/>
    </source>
</evidence>
<evidence type="ECO:0000313" key="1">
    <source>
        <dbReference type="EMBL" id="KHF24519.1"/>
    </source>
</evidence>